<dbReference type="Proteomes" id="UP000267081">
    <property type="component" value="Unassembled WGS sequence"/>
</dbReference>
<dbReference type="SUPFAM" id="SSF49478">
    <property type="entry name" value="Cna protein B-type domain"/>
    <property type="match status" value="1"/>
</dbReference>
<keyword evidence="6" id="KW-0812">Transmembrane</keyword>
<dbReference type="AlphaFoldDB" id="A0A3R9E3N3"/>
<keyword evidence="2" id="KW-0964">Secreted</keyword>
<protein>
    <recommendedName>
        <fullName evidence="7">Gram-positive cocci surface proteins LPxTG domain-containing protein</fullName>
    </recommendedName>
</protein>
<dbReference type="Gene3D" id="2.60.40.10">
    <property type="entry name" value="Immunoglobulins"/>
    <property type="match status" value="2"/>
</dbReference>
<reference evidence="8 9" key="1">
    <citation type="submission" date="2018-12" db="EMBL/GenBank/DDBJ databases">
        <title>Amycolatopsis eburnea sp. nov. actinomycete associate with arbuscular mycorrhiza fungal spore.</title>
        <authorList>
            <person name="Lumyong S."/>
            <person name="Chaiya L."/>
        </authorList>
    </citation>
    <scope>NUCLEOTIDE SEQUENCE [LARGE SCALE GENOMIC DNA]</scope>
    <source>
        <strain evidence="8 9">GLM-1</strain>
    </source>
</reference>
<feature type="region of interest" description="Disordered" evidence="5">
    <location>
        <begin position="481"/>
        <end position="520"/>
    </location>
</feature>
<feature type="region of interest" description="Disordered" evidence="5">
    <location>
        <begin position="1"/>
        <end position="53"/>
    </location>
</feature>
<keyword evidence="1" id="KW-0134">Cell wall</keyword>
<evidence type="ECO:0000256" key="5">
    <source>
        <dbReference type="SAM" id="MobiDB-lite"/>
    </source>
</evidence>
<dbReference type="EMBL" id="RSEC01000039">
    <property type="protein sequence ID" value="RSD17939.1"/>
    <property type="molecule type" value="Genomic_DNA"/>
</dbReference>
<evidence type="ECO:0000313" key="8">
    <source>
        <dbReference type="EMBL" id="RSD17939.1"/>
    </source>
</evidence>
<dbReference type="SUPFAM" id="SSF117074">
    <property type="entry name" value="Hypothetical protein PA1324"/>
    <property type="match status" value="1"/>
</dbReference>
<comment type="caution">
    <text evidence="8">The sequence shown here is derived from an EMBL/GenBank/DDBJ whole genome shotgun (WGS) entry which is preliminary data.</text>
</comment>
<evidence type="ECO:0000313" key="9">
    <source>
        <dbReference type="Proteomes" id="UP000267081"/>
    </source>
</evidence>
<evidence type="ECO:0000256" key="2">
    <source>
        <dbReference type="ARBA" id="ARBA00022525"/>
    </source>
</evidence>
<dbReference type="InterPro" id="IPR019931">
    <property type="entry name" value="LPXTG_anchor"/>
</dbReference>
<accession>A0A3R9E3N3</accession>
<keyword evidence="9" id="KW-1185">Reference proteome</keyword>
<evidence type="ECO:0000256" key="6">
    <source>
        <dbReference type="SAM" id="Phobius"/>
    </source>
</evidence>
<name>A0A3R9E3N3_9PSEU</name>
<dbReference type="InterPro" id="IPR013783">
    <property type="entry name" value="Ig-like_fold"/>
</dbReference>
<feature type="compositionally biased region" description="Low complexity" evidence="5">
    <location>
        <begin position="13"/>
        <end position="53"/>
    </location>
</feature>
<dbReference type="GO" id="GO:0005975">
    <property type="term" value="P:carbohydrate metabolic process"/>
    <property type="evidence" value="ECO:0007669"/>
    <property type="project" value="UniProtKB-ARBA"/>
</dbReference>
<feature type="compositionally biased region" description="Low complexity" evidence="5">
    <location>
        <begin position="485"/>
        <end position="509"/>
    </location>
</feature>
<proteinExistence type="predicted"/>
<evidence type="ECO:0000256" key="4">
    <source>
        <dbReference type="ARBA" id="ARBA00023088"/>
    </source>
</evidence>
<keyword evidence="6" id="KW-1133">Transmembrane helix</keyword>
<dbReference type="PROSITE" id="PS50847">
    <property type="entry name" value="GRAM_POS_ANCHORING"/>
    <property type="match status" value="1"/>
</dbReference>
<feature type="domain" description="Gram-positive cocci surface proteins LPxTG" evidence="7">
    <location>
        <begin position="521"/>
        <end position="555"/>
    </location>
</feature>
<gene>
    <name evidence="8" type="ORF">EIY87_18990</name>
</gene>
<keyword evidence="4" id="KW-0572">Peptidoglycan-anchor</keyword>
<dbReference type="OrthoDB" id="3694469at2"/>
<feature type="transmembrane region" description="Helical" evidence="6">
    <location>
        <begin position="528"/>
        <end position="549"/>
    </location>
</feature>
<keyword evidence="3" id="KW-0732">Signal</keyword>
<evidence type="ECO:0000256" key="3">
    <source>
        <dbReference type="ARBA" id="ARBA00022729"/>
    </source>
</evidence>
<sequence length="555" mass="56890">MTGVFAVPAGAQEEPASTAPSTSEAAPSSSAQPTSSAPESEPAARPQEEPAQTAQVEVAVDFDKDSYATDEEVHFTFRLTNTGEVRAVGLRVFNAFGAPTDLQVPYDSWGPLKGQPGIALDPGKTFELALTGKIHDVEQTSATVAGAVFDETGANVAPSFGFSVPVTKAVVHPQGLVFGDKNGNGVFDAGEQLAGAEFNLSYAYGSGANTYKVVSDADGKFSVALPAADYNLGGLPVQGWLIPYQTVHIGPATKDLLVRGAPPLNGALKASMAFTHDTYEVGDVAHLTVTLANSGSLPLTGIVAACARFGANYELTGRGSGWGDLHWSRGVTIAPGQTRTFDVSETVPAGAFDRGLVTASCDFGYREVDIENHAKADDRAAVPGAKAAVVGDVGVYGDRGELKQVIAGVKVVLVSGEHCPVAGEQTTDAKGHFEFHGVVPGPDYRLYFLPPAGWKVKYENPAPIQVFGPEDHPSRVGIDLEQGDAPAPAVPVNPADCTATTPTSTTPAAGGTGGGESGSGLASTGVDALGIGALALIALALGGGLVLGARRRRSA</sequence>
<organism evidence="8 9">
    <name type="scientific">Amycolatopsis eburnea</name>
    <dbReference type="NCBI Taxonomy" id="2267691"/>
    <lineage>
        <taxon>Bacteria</taxon>
        <taxon>Bacillati</taxon>
        <taxon>Actinomycetota</taxon>
        <taxon>Actinomycetes</taxon>
        <taxon>Pseudonocardiales</taxon>
        <taxon>Pseudonocardiaceae</taxon>
        <taxon>Amycolatopsis</taxon>
    </lineage>
</organism>
<evidence type="ECO:0000259" key="7">
    <source>
        <dbReference type="PROSITE" id="PS50847"/>
    </source>
</evidence>
<evidence type="ECO:0000256" key="1">
    <source>
        <dbReference type="ARBA" id="ARBA00022512"/>
    </source>
</evidence>
<keyword evidence="6" id="KW-0472">Membrane</keyword>